<dbReference type="OrthoDB" id="10595128at2759"/>
<name>A0A401RT77_CHIPU</name>
<feature type="compositionally biased region" description="Low complexity" evidence="1">
    <location>
        <begin position="187"/>
        <end position="200"/>
    </location>
</feature>
<dbReference type="Proteomes" id="UP000287033">
    <property type="component" value="Unassembled WGS sequence"/>
</dbReference>
<feature type="region of interest" description="Disordered" evidence="1">
    <location>
        <begin position="1"/>
        <end position="26"/>
    </location>
</feature>
<gene>
    <name evidence="2" type="ORF">chiPu_0019805</name>
</gene>
<feature type="region of interest" description="Disordered" evidence="1">
    <location>
        <begin position="185"/>
        <end position="210"/>
    </location>
</feature>
<accession>A0A401RT77</accession>
<evidence type="ECO:0000313" key="2">
    <source>
        <dbReference type="EMBL" id="GCC21336.1"/>
    </source>
</evidence>
<evidence type="ECO:0000313" key="3">
    <source>
        <dbReference type="Proteomes" id="UP000287033"/>
    </source>
</evidence>
<protein>
    <submittedName>
        <fullName evidence="2">Uncharacterized protein</fullName>
    </submittedName>
</protein>
<feature type="non-terminal residue" evidence="2">
    <location>
        <position position="1"/>
    </location>
</feature>
<evidence type="ECO:0000256" key="1">
    <source>
        <dbReference type="SAM" id="MobiDB-lite"/>
    </source>
</evidence>
<dbReference type="EMBL" id="BEZZ01002179">
    <property type="protein sequence ID" value="GCC21336.1"/>
    <property type="molecule type" value="Genomic_DNA"/>
</dbReference>
<comment type="caution">
    <text evidence="2">The sequence shown here is derived from an EMBL/GenBank/DDBJ whole genome shotgun (WGS) entry which is preliminary data.</text>
</comment>
<dbReference type="AlphaFoldDB" id="A0A401RT77"/>
<reference evidence="2 3" key="1">
    <citation type="journal article" date="2018" name="Nat. Ecol. Evol.">
        <title>Shark genomes provide insights into elasmobranch evolution and the origin of vertebrates.</title>
        <authorList>
            <person name="Hara Y"/>
            <person name="Yamaguchi K"/>
            <person name="Onimaru K"/>
            <person name="Kadota M"/>
            <person name="Koyanagi M"/>
            <person name="Keeley SD"/>
            <person name="Tatsumi K"/>
            <person name="Tanaka K"/>
            <person name="Motone F"/>
            <person name="Kageyama Y"/>
            <person name="Nozu R"/>
            <person name="Adachi N"/>
            <person name="Nishimura O"/>
            <person name="Nakagawa R"/>
            <person name="Tanegashima C"/>
            <person name="Kiyatake I"/>
            <person name="Matsumoto R"/>
            <person name="Murakumo K"/>
            <person name="Nishida K"/>
            <person name="Terakita A"/>
            <person name="Kuratani S"/>
            <person name="Sato K"/>
            <person name="Hyodo S Kuraku.S."/>
        </authorList>
    </citation>
    <scope>NUCLEOTIDE SEQUENCE [LARGE SCALE GENOMIC DNA]</scope>
</reference>
<organism evidence="2 3">
    <name type="scientific">Chiloscyllium punctatum</name>
    <name type="common">Brownbanded bambooshark</name>
    <name type="synonym">Hemiscyllium punctatum</name>
    <dbReference type="NCBI Taxonomy" id="137246"/>
    <lineage>
        <taxon>Eukaryota</taxon>
        <taxon>Metazoa</taxon>
        <taxon>Chordata</taxon>
        <taxon>Craniata</taxon>
        <taxon>Vertebrata</taxon>
        <taxon>Chondrichthyes</taxon>
        <taxon>Elasmobranchii</taxon>
        <taxon>Galeomorphii</taxon>
        <taxon>Galeoidea</taxon>
        <taxon>Orectolobiformes</taxon>
        <taxon>Hemiscylliidae</taxon>
        <taxon>Chiloscyllium</taxon>
    </lineage>
</organism>
<proteinExistence type="predicted"/>
<sequence>ESLFLLNPLPPPRPGGSAPDLLGGTTSANVGYPSLDRFSVGPVAVSSSGPAPSAQQPYYAPLGGVGMDPRAGGQQPHPFGFLGKGPDVANVSSSFPTIDVSELFGAAFQLGQGDGAGAVGAGGGTVAPAVGPGLAKPDLYLGSEGPSSMDQFLSDTNLLGQEGECVSLGSIDNLDFRELLRQEAVTQQPQQQQQHQAPAPSRSQLPDFGLDGLTSSLQTATLMSYSPDLLKLMASNQEDGKAEASENTLNGGDLESAAFLPDPSVEDHFMSIFTHSFDLMNSSEINKIYETQ</sequence>
<keyword evidence="3" id="KW-1185">Reference proteome</keyword>